<accession>A0A4Q9MU01</accession>
<feature type="region of interest" description="Disordered" evidence="2">
    <location>
        <begin position="48"/>
        <end position="111"/>
    </location>
</feature>
<feature type="coiled-coil region" evidence="1">
    <location>
        <begin position="125"/>
        <end position="152"/>
    </location>
</feature>
<feature type="compositionally biased region" description="Basic and acidic residues" evidence="2">
    <location>
        <begin position="22"/>
        <end position="35"/>
    </location>
</feature>
<feature type="compositionally biased region" description="Polar residues" evidence="2">
    <location>
        <begin position="10"/>
        <end position="21"/>
    </location>
</feature>
<dbReference type="AlphaFoldDB" id="A0A4Q9MU01"/>
<reference evidence="3" key="1">
    <citation type="submission" date="2019-01" db="EMBL/GenBank/DDBJ databases">
        <title>Draft genome sequences of three monokaryotic isolates of the white-rot basidiomycete fungus Dichomitus squalens.</title>
        <authorList>
            <consortium name="DOE Joint Genome Institute"/>
            <person name="Lopez S.C."/>
            <person name="Andreopoulos B."/>
            <person name="Pangilinan J."/>
            <person name="Lipzen A."/>
            <person name="Riley R."/>
            <person name="Ahrendt S."/>
            <person name="Ng V."/>
            <person name="Barry K."/>
            <person name="Daum C."/>
            <person name="Grigoriev I.V."/>
            <person name="Hilden K.S."/>
            <person name="Makela M.R."/>
            <person name="de Vries R.P."/>
        </authorList>
    </citation>
    <scope>NUCLEOTIDE SEQUENCE [LARGE SCALE GENOMIC DNA]</scope>
    <source>
        <strain evidence="3">OM18370.1</strain>
    </source>
</reference>
<organism evidence="3">
    <name type="scientific">Dichomitus squalens</name>
    <dbReference type="NCBI Taxonomy" id="114155"/>
    <lineage>
        <taxon>Eukaryota</taxon>
        <taxon>Fungi</taxon>
        <taxon>Dikarya</taxon>
        <taxon>Basidiomycota</taxon>
        <taxon>Agaricomycotina</taxon>
        <taxon>Agaricomycetes</taxon>
        <taxon>Polyporales</taxon>
        <taxon>Polyporaceae</taxon>
        <taxon>Dichomitus</taxon>
    </lineage>
</organism>
<evidence type="ECO:0000256" key="1">
    <source>
        <dbReference type="SAM" id="Coils"/>
    </source>
</evidence>
<dbReference type="Proteomes" id="UP000292957">
    <property type="component" value="Unassembled WGS sequence"/>
</dbReference>
<evidence type="ECO:0000313" key="3">
    <source>
        <dbReference type="EMBL" id="TBU29861.1"/>
    </source>
</evidence>
<feature type="compositionally biased region" description="Low complexity" evidence="2">
    <location>
        <begin position="95"/>
        <end position="106"/>
    </location>
</feature>
<name>A0A4Q9MU01_9APHY</name>
<evidence type="ECO:0000256" key="2">
    <source>
        <dbReference type="SAM" id="MobiDB-lite"/>
    </source>
</evidence>
<dbReference type="EMBL" id="ML143410">
    <property type="protein sequence ID" value="TBU29861.1"/>
    <property type="molecule type" value="Genomic_DNA"/>
</dbReference>
<keyword evidence="1" id="KW-0175">Coiled coil</keyword>
<proteinExistence type="predicted"/>
<gene>
    <name evidence="3" type="ORF">BD311DRAFT_777299</name>
</gene>
<protein>
    <submittedName>
        <fullName evidence="3">Uncharacterized protein</fullName>
    </submittedName>
</protein>
<sequence>MGAYDELASASPSSRTASLTFSDRRSVADGDHTHNGIDVICKSRISPRAISESCDTPDGSKSVMTSAAEHHDASSLRTSVRAVVDDKSQPEEGMTSSSRIRTSSSRPAQQFAPIALPARSLEPNTKGLSQQLASLQAEVAQLRAQQELLTDAPPRYDEAP</sequence>
<feature type="region of interest" description="Disordered" evidence="2">
    <location>
        <begin position="1"/>
        <end position="35"/>
    </location>
</feature>